<organism evidence="1 2">
    <name type="scientific">Citrullus colocynthis</name>
    <name type="common">colocynth</name>
    <dbReference type="NCBI Taxonomy" id="252529"/>
    <lineage>
        <taxon>Eukaryota</taxon>
        <taxon>Viridiplantae</taxon>
        <taxon>Streptophyta</taxon>
        <taxon>Embryophyta</taxon>
        <taxon>Tracheophyta</taxon>
        <taxon>Spermatophyta</taxon>
        <taxon>Magnoliopsida</taxon>
        <taxon>eudicotyledons</taxon>
        <taxon>Gunneridae</taxon>
        <taxon>Pentapetalae</taxon>
        <taxon>rosids</taxon>
        <taxon>fabids</taxon>
        <taxon>Cucurbitales</taxon>
        <taxon>Cucurbitaceae</taxon>
        <taxon>Benincaseae</taxon>
        <taxon>Citrullus</taxon>
    </lineage>
</organism>
<feature type="non-terminal residue" evidence="1">
    <location>
        <position position="1"/>
    </location>
</feature>
<name>A0ABP0YBB1_9ROSI</name>
<gene>
    <name evidence="1" type="ORF">CITCOLO1_LOCUS9645</name>
</gene>
<accession>A0ABP0YBB1</accession>
<evidence type="ECO:0000313" key="2">
    <source>
        <dbReference type="Proteomes" id="UP001642487"/>
    </source>
</evidence>
<dbReference type="Proteomes" id="UP001642487">
    <property type="component" value="Chromosome 3"/>
</dbReference>
<protein>
    <submittedName>
        <fullName evidence="1">Uncharacterized protein</fullName>
    </submittedName>
</protein>
<sequence length="90" mass="10472">EMEQKKAPCPNKFKKETSINLDRLLLVREEGVGQPPAAGERGRLLLKRRDREERGYRRGLERREATGGWMDSWSPLGAVGWELRHRTKTE</sequence>
<dbReference type="EMBL" id="OZ021737">
    <property type="protein sequence ID" value="CAK9317729.1"/>
    <property type="molecule type" value="Genomic_DNA"/>
</dbReference>
<keyword evidence="2" id="KW-1185">Reference proteome</keyword>
<reference evidence="1 2" key="1">
    <citation type="submission" date="2024-03" db="EMBL/GenBank/DDBJ databases">
        <authorList>
            <person name="Gkanogiannis A."/>
            <person name="Becerra Lopez-Lavalle L."/>
        </authorList>
    </citation>
    <scope>NUCLEOTIDE SEQUENCE [LARGE SCALE GENOMIC DNA]</scope>
</reference>
<evidence type="ECO:0000313" key="1">
    <source>
        <dbReference type="EMBL" id="CAK9317729.1"/>
    </source>
</evidence>
<proteinExistence type="predicted"/>